<accession>A0ABN7XBP8</accession>
<feature type="non-terminal residue" evidence="1">
    <location>
        <position position="109"/>
    </location>
</feature>
<sequence length="109" mass="13409">ARYINYDTMQAYNQNFLEQLYTIPSYIYMPRPKGMTLKGHNVLRKYMSSEIYRQCIKCQHWYKGSVNTHLRHQQYCYPYFKRQAVLTIQRVFRSWYQNRIDLAKTIQHA</sequence>
<name>A0ABN7XBP8_GIGMA</name>
<feature type="non-terminal residue" evidence="1">
    <location>
        <position position="1"/>
    </location>
</feature>
<organism evidence="1 2">
    <name type="scientific">Gigaspora margarita</name>
    <dbReference type="NCBI Taxonomy" id="4874"/>
    <lineage>
        <taxon>Eukaryota</taxon>
        <taxon>Fungi</taxon>
        <taxon>Fungi incertae sedis</taxon>
        <taxon>Mucoromycota</taxon>
        <taxon>Glomeromycotina</taxon>
        <taxon>Glomeromycetes</taxon>
        <taxon>Diversisporales</taxon>
        <taxon>Gigasporaceae</taxon>
        <taxon>Gigaspora</taxon>
    </lineage>
</organism>
<dbReference type="EMBL" id="CAJVQB010115222">
    <property type="protein sequence ID" value="CAG8852693.1"/>
    <property type="molecule type" value="Genomic_DNA"/>
</dbReference>
<evidence type="ECO:0000313" key="1">
    <source>
        <dbReference type="EMBL" id="CAG8852693.1"/>
    </source>
</evidence>
<gene>
    <name evidence="1" type="ORF">GMARGA_LOCUS41514</name>
</gene>
<proteinExistence type="predicted"/>
<protein>
    <submittedName>
        <fullName evidence="1">10842_t:CDS:1</fullName>
    </submittedName>
</protein>
<comment type="caution">
    <text evidence="1">The sequence shown here is derived from an EMBL/GenBank/DDBJ whole genome shotgun (WGS) entry which is preliminary data.</text>
</comment>
<evidence type="ECO:0000313" key="2">
    <source>
        <dbReference type="Proteomes" id="UP000789901"/>
    </source>
</evidence>
<keyword evidence="2" id="KW-1185">Reference proteome</keyword>
<reference evidence="1 2" key="1">
    <citation type="submission" date="2021-06" db="EMBL/GenBank/DDBJ databases">
        <authorList>
            <person name="Kallberg Y."/>
            <person name="Tangrot J."/>
            <person name="Rosling A."/>
        </authorList>
    </citation>
    <scope>NUCLEOTIDE SEQUENCE [LARGE SCALE GENOMIC DNA]</scope>
    <source>
        <strain evidence="1 2">120-4 pot B 10/14</strain>
    </source>
</reference>
<dbReference type="Proteomes" id="UP000789901">
    <property type="component" value="Unassembled WGS sequence"/>
</dbReference>